<protein>
    <submittedName>
        <fullName evidence="2">Uncharacterized protein</fullName>
    </submittedName>
</protein>
<sequence length="79" mass="8673">MYVSLFANVLNQRERRGAQDGKSQQRNQPDVRLESSHSDDGTANACTRCPWSALSSKVVAGVDSSTRDSPFEATETINK</sequence>
<feature type="region of interest" description="Disordered" evidence="1">
    <location>
        <begin position="13"/>
        <end position="44"/>
    </location>
</feature>
<evidence type="ECO:0000256" key="1">
    <source>
        <dbReference type="SAM" id="MobiDB-lite"/>
    </source>
</evidence>
<evidence type="ECO:0000313" key="2">
    <source>
        <dbReference type="EMBL" id="KAG6014591.1"/>
    </source>
</evidence>
<keyword evidence="3" id="KW-1185">Reference proteome</keyword>
<gene>
    <name evidence="2" type="ORF">E4U43_006371</name>
</gene>
<name>A0A9P7NG00_9HYPO</name>
<comment type="caution">
    <text evidence="2">The sequence shown here is derived from an EMBL/GenBank/DDBJ whole genome shotgun (WGS) entry which is preliminary data.</text>
</comment>
<reference evidence="2" key="1">
    <citation type="journal article" date="2020" name="bioRxiv">
        <title>Whole genome comparisons of ergot fungi reveals the divergence and evolution of species within the genus Claviceps are the result of varying mechanisms driving genome evolution and host range expansion.</title>
        <authorList>
            <person name="Wyka S.A."/>
            <person name="Mondo S.J."/>
            <person name="Liu M."/>
            <person name="Dettman J."/>
            <person name="Nalam V."/>
            <person name="Broders K.D."/>
        </authorList>
    </citation>
    <scope>NUCLEOTIDE SEQUENCE</scope>
    <source>
        <strain evidence="2">CCC 602</strain>
    </source>
</reference>
<dbReference type="EMBL" id="SRPW01000439">
    <property type="protein sequence ID" value="KAG6014591.1"/>
    <property type="molecule type" value="Genomic_DNA"/>
</dbReference>
<evidence type="ECO:0000313" key="3">
    <source>
        <dbReference type="Proteomes" id="UP000748025"/>
    </source>
</evidence>
<proteinExistence type="predicted"/>
<dbReference type="Proteomes" id="UP000748025">
    <property type="component" value="Unassembled WGS sequence"/>
</dbReference>
<dbReference type="AlphaFoldDB" id="A0A9P7NG00"/>
<feature type="compositionally biased region" description="Basic and acidic residues" evidence="1">
    <location>
        <begin position="29"/>
        <end position="40"/>
    </location>
</feature>
<accession>A0A9P7NG00</accession>
<organism evidence="2 3">
    <name type="scientific">Claviceps pusilla</name>
    <dbReference type="NCBI Taxonomy" id="123648"/>
    <lineage>
        <taxon>Eukaryota</taxon>
        <taxon>Fungi</taxon>
        <taxon>Dikarya</taxon>
        <taxon>Ascomycota</taxon>
        <taxon>Pezizomycotina</taxon>
        <taxon>Sordariomycetes</taxon>
        <taxon>Hypocreomycetidae</taxon>
        <taxon>Hypocreales</taxon>
        <taxon>Clavicipitaceae</taxon>
        <taxon>Claviceps</taxon>
    </lineage>
</organism>